<dbReference type="AlphaFoldDB" id="A0A3M6ZJK7"/>
<dbReference type="Gene3D" id="3.40.50.720">
    <property type="entry name" value="NAD(P)-binding Rossmann-like Domain"/>
    <property type="match status" value="1"/>
</dbReference>
<dbReference type="InterPro" id="IPR036291">
    <property type="entry name" value="NAD(P)-bd_dom_sf"/>
</dbReference>
<protein>
    <submittedName>
        <fullName evidence="6">Uncharacterized protein</fullName>
    </submittedName>
</protein>
<dbReference type="InterPro" id="IPR020904">
    <property type="entry name" value="Sc_DH/Rdtase_CS"/>
</dbReference>
<organism evidence="6 8">
    <name type="scientific">Hortaea werneckii</name>
    <name type="common">Black yeast</name>
    <name type="synonym">Cladosporium werneckii</name>
    <dbReference type="NCBI Taxonomy" id="91943"/>
    <lineage>
        <taxon>Eukaryota</taxon>
        <taxon>Fungi</taxon>
        <taxon>Dikarya</taxon>
        <taxon>Ascomycota</taxon>
        <taxon>Pezizomycotina</taxon>
        <taxon>Dothideomycetes</taxon>
        <taxon>Dothideomycetidae</taxon>
        <taxon>Mycosphaerellales</taxon>
        <taxon>Teratosphaeriaceae</taxon>
        <taxon>Hortaea</taxon>
    </lineage>
</organism>
<keyword evidence="2" id="KW-0521">NADP</keyword>
<dbReference type="InterPro" id="IPR002347">
    <property type="entry name" value="SDR_fam"/>
</dbReference>
<evidence type="ECO:0000313" key="7">
    <source>
        <dbReference type="Proteomes" id="UP000281245"/>
    </source>
</evidence>
<evidence type="ECO:0000256" key="4">
    <source>
        <dbReference type="SAM" id="MobiDB-lite"/>
    </source>
</evidence>
<proteinExistence type="inferred from homology"/>
<dbReference type="Proteomes" id="UP000282582">
    <property type="component" value="Unassembled WGS sequence"/>
</dbReference>
<dbReference type="PANTHER" id="PTHR43180:SF63">
    <property type="entry name" value="DEHYDROGENASE_REDUCTASE FAMILY PROTEIN, PUTATIVE (AFU_ORTHOLOGUE AFUA_6G03520)-RELATED"/>
    <property type="match status" value="1"/>
</dbReference>
<dbReference type="CDD" id="cd05233">
    <property type="entry name" value="SDR_c"/>
    <property type="match status" value="1"/>
</dbReference>
<dbReference type="FunFam" id="3.40.50.720:FF:000084">
    <property type="entry name" value="Short-chain dehydrogenase reductase"/>
    <property type="match status" value="1"/>
</dbReference>
<comment type="similarity">
    <text evidence="1">Belongs to the short-chain dehydrogenases/reductases (SDR) family.</text>
</comment>
<dbReference type="EMBL" id="QWIJ01000151">
    <property type="protein sequence ID" value="RMX86737.1"/>
    <property type="molecule type" value="Genomic_DNA"/>
</dbReference>
<keyword evidence="3" id="KW-0560">Oxidoreductase</keyword>
<dbReference type="GO" id="GO:0016491">
    <property type="term" value="F:oxidoreductase activity"/>
    <property type="evidence" value="ECO:0007669"/>
    <property type="project" value="UniProtKB-KW"/>
</dbReference>
<comment type="caution">
    <text evidence="6">The sequence shown here is derived from an EMBL/GenBank/DDBJ whole genome shotgun (WGS) entry which is preliminary data.</text>
</comment>
<dbReference type="Pfam" id="PF13561">
    <property type="entry name" value="adh_short_C2"/>
    <property type="match status" value="1"/>
</dbReference>
<evidence type="ECO:0000313" key="6">
    <source>
        <dbReference type="EMBL" id="RMY15350.1"/>
    </source>
</evidence>
<sequence length="296" mass="31330">MAASPFNREKAGGSLEGQGQASSVGHIQAGATLGNIMASQHPHKGKTALITGACGGLGRDIAQTFLQLGANVVVCDVNDQLISDFNEKVASAYPECVLTVKCDVTDEAALDELFQQAENKFGRLDYAVNNAGIMDKFDPAGEMDRSMWDRVIAINLTAPAMVTKRAVNMFLKHETAGAIVNIASIAGTRGYASGAAYTASKHGILGLTKNTGVYYAPQGIRCNAIMAGGMNTNIASAFMSGLNMEGLKTMRKTFPEEHYRTVSTEKIAKLVSYLCSEDAEIVNGACWTADGGWTAN</sequence>
<dbReference type="OrthoDB" id="417891at2759"/>
<dbReference type="PRINTS" id="PR00081">
    <property type="entry name" value="GDHRDH"/>
</dbReference>
<dbReference type="VEuPathDB" id="FungiDB:BTJ68_01132"/>
<evidence type="ECO:0000313" key="5">
    <source>
        <dbReference type="EMBL" id="RMX86737.1"/>
    </source>
</evidence>
<evidence type="ECO:0000256" key="1">
    <source>
        <dbReference type="ARBA" id="ARBA00006484"/>
    </source>
</evidence>
<reference evidence="7 8" key="1">
    <citation type="journal article" date="2018" name="BMC Genomics">
        <title>Genomic evidence for intraspecific hybridization in a clonal and extremely halotolerant yeast.</title>
        <authorList>
            <person name="Gostincar C."/>
            <person name="Stajich J.E."/>
            <person name="Zupancic J."/>
            <person name="Zalar P."/>
            <person name="Gunde-Cimerman N."/>
        </authorList>
    </citation>
    <scope>NUCLEOTIDE SEQUENCE [LARGE SCALE GENOMIC DNA]</scope>
    <source>
        <strain evidence="6 8">EXF-6654</strain>
        <strain evidence="5 7">EXF-6656</strain>
    </source>
</reference>
<dbReference type="Proteomes" id="UP000281245">
    <property type="component" value="Unassembled WGS sequence"/>
</dbReference>
<gene>
    <name evidence="6" type="ORF">D0868_00946</name>
    <name evidence="5" type="ORF">D0869_02873</name>
</gene>
<evidence type="ECO:0000256" key="3">
    <source>
        <dbReference type="ARBA" id="ARBA00023002"/>
    </source>
</evidence>
<dbReference type="EMBL" id="QWIK01000037">
    <property type="protein sequence ID" value="RMY15350.1"/>
    <property type="molecule type" value="Genomic_DNA"/>
</dbReference>
<name>A0A3M6ZJK7_HORWE</name>
<feature type="region of interest" description="Disordered" evidence="4">
    <location>
        <begin position="1"/>
        <end position="20"/>
    </location>
</feature>
<evidence type="ECO:0000256" key="2">
    <source>
        <dbReference type="ARBA" id="ARBA00022857"/>
    </source>
</evidence>
<dbReference type="PRINTS" id="PR00080">
    <property type="entry name" value="SDRFAMILY"/>
</dbReference>
<accession>A0A3M6ZJK7</accession>
<dbReference type="PANTHER" id="PTHR43180">
    <property type="entry name" value="3-OXOACYL-(ACYL-CARRIER-PROTEIN) REDUCTASE (AFU_ORTHOLOGUE AFUA_6G11210)"/>
    <property type="match status" value="1"/>
</dbReference>
<evidence type="ECO:0000313" key="8">
    <source>
        <dbReference type="Proteomes" id="UP000282582"/>
    </source>
</evidence>
<dbReference type="SUPFAM" id="SSF51735">
    <property type="entry name" value="NAD(P)-binding Rossmann-fold domains"/>
    <property type="match status" value="1"/>
</dbReference>
<dbReference type="PROSITE" id="PS00061">
    <property type="entry name" value="ADH_SHORT"/>
    <property type="match status" value="1"/>
</dbReference>